<dbReference type="GeneID" id="76971891"/>
<evidence type="ECO:0000256" key="1">
    <source>
        <dbReference type="SAM" id="MobiDB-lite"/>
    </source>
</evidence>
<keyword evidence="3" id="KW-1185">Reference proteome</keyword>
<feature type="compositionally biased region" description="Acidic residues" evidence="1">
    <location>
        <begin position="1089"/>
        <end position="1101"/>
    </location>
</feature>
<organism evidence="2 3">
    <name type="scientific">crAssphage sp. isolate ctbg_1</name>
    <dbReference type="NCBI Taxonomy" id="2989854"/>
    <lineage>
        <taxon>Viruses</taxon>
        <taxon>Duplodnaviria</taxon>
        <taxon>Heunggongvirae</taxon>
        <taxon>Uroviricota</taxon>
        <taxon>Caudoviricetes</taxon>
        <taxon>Crassvirales</taxon>
        <taxon>Intestiviridae</taxon>
        <taxon>Crudevirinae</taxon>
        <taxon>Whopevirus</taxon>
        <taxon>Whopevirus animalis</taxon>
    </lineage>
</organism>
<sequence>MDVLSFLQHGNQKPNPEYNPKTKKGKYQAPTLVDYNPGTSISDTGRTGIGNTAARNLYSFNTDDVNLYAEYDTYLNKFDSQEDLDKERARNQSWLEQAGRSIAQGVVNEAVIGSVAGLSNLFDLAVNGVRYGIAKMQGEELTSDYTNELSSYLEEKQEALRKEWAIYRENPNDAFNLSDFGWWADNFVSVLTTASMLLPTMGVTKGLSLVGKGIRAASKAGKGGKLIKGLNAAGDWAHADNLAMKLANKFGNKYDSFKDIGKLSDRLRLGREITQNAVLSRSMENYMEARETFKTVQEEAEVRLASMTSDEKEEFLNNNPNLRGKTDKEIAEYIAGASADETFRNDYAMLLMDMIQFKGLADIYKGAHKSSNAALALAVKKEKDKLLNRVLPETATLRDKITNSDWLFKAKYMVNHPLDGMFAIEWSEGVEEMYQGIQSEKGKEVAEKMFNPNFTPRDIGSYLTDPVIYEQGFWGVMGAIGFSGIGKGLKWSANKLNNVEGLINDKKEIALRKLSDQMQRRKGIEGWSARTQSFIDSVSLINDGKNPLRPKQDKDGNPIKNENGEIEYEEINEDNKEALKKRLLNDYLVEVGFNASERGDFDTFMAFLADPEIAKHINDKTGISASTAQFDNYVRDRLTQVSNSYSKNLFNIRTSIHVKNPYVANIMAREMTRHQLQIEDNNDEIAKTDNIISELLGDEEQYPTLFEEGVVTKLAERRLQALDKAMQDIDKKLANGEISSQAYHEYKEDINKHRTDVFRFLNDYEHSFALDSNMRELFSALETEMDANQLSKLANDLISNFNVFKSQMQVATSTPSDAIIKQLQRKISLLYDNASIKSQLPKTTNDIQKDYNERAKLIDKLVIERHNDAVDTVIKWLEKQDDLDEARNNIYSGYVEEIQEALDILKIGHVSTRQFWANIDIAIKEERKRRNKEEERNATVVVDDEKLSEEESAAARTKIEESVPEEEPTSTGQQEEAEPTESNESNKLIIDGVDYTGIIPANVDNLTLNKIKRGLKNGTMYVKDDVLMQKNDGLPDIPVFAKPGSDIKVESVEEENIEEDNENNIEEDEETKAEEKKKSKAEEIREERYEEELDEDKDNDDEFKPDNIDNNYLDNGNEDNHDDYYGSSINKFDTEYLANDINDRNTNVDVDRRTASAIVRDIIINEPERFKNLNIDSVNTKEFQDLLDYLASKIKDKIGGSIEDAKTYAKYAIAVQYILIKGKTSNNEITNLAKLIAAELKESGRYSTAPLIEPQVNEKDAVEMVDKLLKEYVKNRKVFIGKQGPTINILRLLDYVINKTPGMSVEESTAFFMNLYRIINRNSDLLKYKFINLKELTNTYRNPNSIREKLASVKNKTKFEARYQHIAPATREADVVQDILKNYTFGNPIEVTYDPLGVKDARNVRFWIGNTEVGYLAPVGVNAEQDTYWTLANNGFKYTITKNNDGSYNMHDFDVLFKELLLNADNNKDLYDAIFNREVTTKSAKLIINHPLIKPLIDKGLISFRETINTDFKKGKDVAEKIRNIANFDIMAETPEEKYQGIGKFKRNIFENYEMTYKLMTAQKATVTFRNVWQGILLYDTEKDFDVNSRGFTAKDNPIISVVNATKMIAEGIEKPYTNRVGFPVGTMGFLIRDSDTGVAVARITRWKKVTENKKISDLLNKELNDMFYRYANDSNYTFEKFRDDIRELFGGTKYNGKSLFYGVSVVTKGDYFSLVTQGGESGIGKFIFTVNKYKKGTKELSKTIYFNTKGEDRHNFVINKAVFDKASKALIDTINKHIRFSASHFTLNNINKKNVSNTKYMYIDRNGKFVINIGGQKLTYDSFTDFVLTENVARTNQLRNKDGGYFDSQFDMTSMFVDAQTVNYQSPVKGEDLAKPFQSPDDVKKVPAGTPINTNDVLDVLDVNQDVIDFLNDLAYQGLPIVPNSVYYEKGLSTKARKKGEKDNNTKGRFNATSGRVYISDYTLDNHRGMDAVLTLIHEQIHYHFSTLDKATKKKILNDLADIHDDIVKCIQRDVNSSDPEIRRMATSLRDWMNITFLSVETFGNNLKGKAKRDWNGKTNEQRIEYFFEDWLVECMSQPMLMKYLNDTEYREANIEATGPRTLFQRLMELLMKLFNTFSKYKGTLQNINNNSILATQFQILSGNYVKVDNTIQTTETVKDDTTEKIKPEVKAEPTKEPVSEPTAEPTKESITEPASTEPIVPENDNDKSFLSDEQLKSIDDMLSKYEDDTDTIYDEDMLDDDDRLSTAPLIEPSEQTLDDKIDKFATNPEVNNNGFIPLTNIQTVTDKFEEHNQKAVEEVMNNGTIKWVCT</sequence>
<name>A0A345MT41_9CAUD</name>
<keyword evidence="2" id="KW-0378">Hydrolase</keyword>
<feature type="region of interest" description="Disordered" evidence="1">
    <location>
        <begin position="1034"/>
        <end position="1126"/>
    </location>
</feature>
<accession>A0A345MT41</accession>
<feature type="region of interest" description="Disordered" evidence="1">
    <location>
        <begin position="2160"/>
        <end position="2212"/>
    </location>
</feature>
<dbReference type="GO" id="GO:0008233">
    <property type="term" value="F:peptidase activity"/>
    <property type="evidence" value="ECO:0007669"/>
    <property type="project" value="UniProtKB-KW"/>
</dbReference>
<reference evidence="2 3" key="1">
    <citation type="submission" date="2018-07" db="EMBL/GenBank/DDBJ databases">
        <title>Uncovering a Universe of Circular DNA Viruses in Animal Metagenomes.</title>
        <authorList>
            <person name="Tisza M."/>
            <person name="Buck C."/>
            <person name="Pastrana D."/>
            <person name="Welch N."/>
            <person name="Peretti A."/>
        </authorList>
    </citation>
    <scope>NUCLEOTIDE SEQUENCE [LARGE SCALE GENOMIC DNA]</scope>
    <source>
        <strain evidence="2">Ctbg_1</strain>
    </source>
</reference>
<keyword evidence="2" id="KW-0645">Protease</keyword>
<feature type="compositionally biased region" description="Acidic residues" evidence="1">
    <location>
        <begin position="1052"/>
        <end position="1072"/>
    </location>
</feature>
<dbReference type="EMBL" id="MH616963">
    <property type="protein sequence ID" value="AXH74541.1"/>
    <property type="molecule type" value="Genomic_DNA"/>
</dbReference>
<feature type="region of interest" description="Disordered" evidence="1">
    <location>
        <begin position="928"/>
        <end position="987"/>
    </location>
</feature>
<evidence type="ECO:0000313" key="3">
    <source>
        <dbReference type="Proteomes" id="UP000257554"/>
    </source>
</evidence>
<proteinExistence type="predicted"/>
<feature type="compositionally biased region" description="Basic and acidic residues" evidence="1">
    <location>
        <begin position="1073"/>
        <end position="1088"/>
    </location>
</feature>
<feature type="compositionally biased region" description="Basic and acidic residues" evidence="1">
    <location>
        <begin position="928"/>
        <end position="937"/>
    </location>
</feature>
<dbReference type="RefSeq" id="YP_010097665.1">
    <property type="nucleotide sequence ID" value="NC_055760.1"/>
</dbReference>
<evidence type="ECO:0000313" key="2">
    <source>
        <dbReference type="EMBL" id="AXH74541.1"/>
    </source>
</evidence>
<dbReference type="Proteomes" id="UP000257554">
    <property type="component" value="Segment"/>
</dbReference>
<dbReference type="GO" id="GO:0006508">
    <property type="term" value="P:proteolysis"/>
    <property type="evidence" value="ECO:0007669"/>
    <property type="project" value="UniProtKB-KW"/>
</dbReference>
<feature type="compositionally biased region" description="Basic and acidic residues" evidence="1">
    <location>
        <begin position="2160"/>
        <end position="2180"/>
    </location>
</feature>
<feature type="region of interest" description="Disordered" evidence="1">
    <location>
        <begin position="1"/>
        <end position="29"/>
    </location>
</feature>
<protein>
    <submittedName>
        <fullName evidence="2">Putative RNAP associated protein fused to zincin protease</fullName>
    </submittedName>
</protein>